<dbReference type="InterPro" id="IPR000182">
    <property type="entry name" value="GNAT_dom"/>
</dbReference>
<sequence length="239" mass="27345">MTDRINKFGQPIGLPVDTWQPAKLPEAVTLTGHYCQLQPLDSQRHEQDLCQALQCETGGESLWTYMFSGPFTSRQHFHEYIRAAANSRDPFHFAVIDNATGKATGSLSLMRIDTANGVAEAGHVMFSPQLQRTPLSTEAQYLLMRYAFDTLGYRRYEWKCDSLNTPSRNAALRLGFRFEGIFRQAMVYKGRNRDTAWFSVTDEEWPGLRSAFTQWLSADNFDSAGQQRYPLRYFRSGTL</sequence>
<dbReference type="RefSeq" id="WP_212707197.1">
    <property type="nucleotide sequence ID" value="NZ_BAAAFW010000095.1"/>
</dbReference>
<dbReference type="InterPro" id="IPR051908">
    <property type="entry name" value="Ribosomal_N-acetyltransferase"/>
</dbReference>
<gene>
    <name evidence="2" type="ORF">ACFP73_06115</name>
</gene>
<dbReference type="GO" id="GO:0016746">
    <property type="term" value="F:acyltransferase activity"/>
    <property type="evidence" value="ECO:0007669"/>
    <property type="project" value="UniProtKB-KW"/>
</dbReference>
<protein>
    <submittedName>
        <fullName evidence="2">GNAT family N-acetyltransferase</fullName>
        <ecNumber evidence="2">2.3.-.-</ecNumber>
    </submittedName>
</protein>
<name>A0ABW1VKQ5_9GAMM</name>
<keyword evidence="3" id="KW-1185">Reference proteome</keyword>
<dbReference type="PANTHER" id="PTHR43441">
    <property type="entry name" value="RIBOSOMAL-PROTEIN-SERINE ACETYLTRANSFERASE"/>
    <property type="match status" value="1"/>
</dbReference>
<evidence type="ECO:0000259" key="1">
    <source>
        <dbReference type="PROSITE" id="PS51186"/>
    </source>
</evidence>
<keyword evidence="2" id="KW-0012">Acyltransferase</keyword>
<dbReference type="PROSITE" id="PS51186">
    <property type="entry name" value="GNAT"/>
    <property type="match status" value="1"/>
</dbReference>
<dbReference type="SUPFAM" id="SSF55729">
    <property type="entry name" value="Acyl-CoA N-acyltransferases (Nat)"/>
    <property type="match status" value="1"/>
</dbReference>
<dbReference type="Pfam" id="PF13302">
    <property type="entry name" value="Acetyltransf_3"/>
    <property type="match status" value="1"/>
</dbReference>
<proteinExistence type="predicted"/>
<dbReference type="Gene3D" id="3.40.630.30">
    <property type="match status" value="1"/>
</dbReference>
<dbReference type="EMBL" id="JBHSUC010000005">
    <property type="protein sequence ID" value="MFC6361679.1"/>
    <property type="molecule type" value="Genomic_DNA"/>
</dbReference>
<dbReference type="InterPro" id="IPR016181">
    <property type="entry name" value="Acyl_CoA_acyltransferase"/>
</dbReference>
<dbReference type="PANTHER" id="PTHR43441:SF2">
    <property type="entry name" value="FAMILY ACETYLTRANSFERASE, PUTATIVE (AFU_ORTHOLOGUE AFUA_7G00850)-RELATED"/>
    <property type="match status" value="1"/>
</dbReference>
<evidence type="ECO:0000313" key="3">
    <source>
        <dbReference type="Proteomes" id="UP001596215"/>
    </source>
</evidence>
<keyword evidence="2" id="KW-0808">Transferase</keyword>
<dbReference type="Proteomes" id="UP001596215">
    <property type="component" value="Unassembled WGS sequence"/>
</dbReference>
<reference evidence="3" key="1">
    <citation type="journal article" date="2019" name="Int. J. Syst. Evol. Microbiol.">
        <title>The Global Catalogue of Microorganisms (GCM) 10K type strain sequencing project: providing services to taxonomists for standard genome sequencing and annotation.</title>
        <authorList>
            <consortium name="The Broad Institute Genomics Platform"/>
            <consortium name="The Broad Institute Genome Sequencing Center for Infectious Disease"/>
            <person name="Wu L."/>
            <person name="Ma J."/>
        </authorList>
    </citation>
    <scope>NUCLEOTIDE SEQUENCE [LARGE SCALE GENOMIC DNA]</scope>
    <source>
        <strain evidence="3">CGMCC 4.1530</strain>
    </source>
</reference>
<dbReference type="EC" id="2.3.-.-" evidence="2"/>
<organism evidence="2 3">
    <name type="scientific">Tatumella punctata</name>
    <dbReference type="NCBI Taxonomy" id="399969"/>
    <lineage>
        <taxon>Bacteria</taxon>
        <taxon>Pseudomonadati</taxon>
        <taxon>Pseudomonadota</taxon>
        <taxon>Gammaproteobacteria</taxon>
        <taxon>Enterobacterales</taxon>
        <taxon>Erwiniaceae</taxon>
        <taxon>Tatumella</taxon>
    </lineage>
</organism>
<evidence type="ECO:0000313" key="2">
    <source>
        <dbReference type="EMBL" id="MFC6361679.1"/>
    </source>
</evidence>
<feature type="domain" description="N-acetyltransferase" evidence="1">
    <location>
        <begin position="32"/>
        <end position="194"/>
    </location>
</feature>
<comment type="caution">
    <text evidence="2">The sequence shown here is derived from an EMBL/GenBank/DDBJ whole genome shotgun (WGS) entry which is preliminary data.</text>
</comment>
<accession>A0ABW1VKQ5</accession>